<dbReference type="Proteomes" id="UP000568106">
    <property type="component" value="Unassembled WGS sequence"/>
</dbReference>
<dbReference type="EMBL" id="JACHDY010000001">
    <property type="protein sequence ID" value="MBB5315929.1"/>
    <property type="molecule type" value="Genomic_DNA"/>
</dbReference>
<evidence type="ECO:0000256" key="2">
    <source>
        <dbReference type="SAM" id="SignalP"/>
    </source>
</evidence>
<evidence type="ECO:0000256" key="1">
    <source>
        <dbReference type="ARBA" id="ARBA00007613"/>
    </source>
</evidence>
<evidence type="ECO:0000313" key="3">
    <source>
        <dbReference type="EMBL" id="MBB5315929.1"/>
    </source>
</evidence>
<dbReference type="Pfam" id="PF02321">
    <property type="entry name" value="OEP"/>
    <property type="match status" value="1"/>
</dbReference>
<comment type="caution">
    <text evidence="3">The sequence shown here is derived from an EMBL/GenBank/DDBJ whole genome shotgun (WGS) entry which is preliminary data.</text>
</comment>
<dbReference type="SUPFAM" id="SSF56954">
    <property type="entry name" value="Outer membrane efflux proteins (OEP)"/>
    <property type="match status" value="1"/>
</dbReference>
<dbReference type="Gene3D" id="1.20.1600.10">
    <property type="entry name" value="Outer membrane efflux proteins (OEP)"/>
    <property type="match status" value="1"/>
</dbReference>
<gene>
    <name evidence="3" type="ORF">HDF09_000579</name>
</gene>
<reference evidence="3" key="1">
    <citation type="submission" date="2020-08" db="EMBL/GenBank/DDBJ databases">
        <title>Genomic Encyclopedia of Type Strains, Phase IV (KMG-V): Genome sequencing to study the core and pangenomes of soil and plant-associated prokaryotes.</title>
        <authorList>
            <person name="Whitman W."/>
        </authorList>
    </citation>
    <scope>NUCLEOTIDE SEQUENCE [LARGE SCALE GENOMIC DNA]</scope>
    <source>
        <strain evidence="3">M8UP27</strain>
    </source>
</reference>
<protein>
    <submittedName>
        <fullName evidence="3">Outer membrane protein TolC</fullName>
    </submittedName>
</protein>
<evidence type="ECO:0000313" key="4">
    <source>
        <dbReference type="Proteomes" id="UP000568106"/>
    </source>
</evidence>
<dbReference type="PANTHER" id="PTHR30203">
    <property type="entry name" value="OUTER MEMBRANE CATION EFFLUX PROTEIN"/>
    <property type="match status" value="1"/>
</dbReference>
<dbReference type="InterPro" id="IPR003423">
    <property type="entry name" value="OMP_efflux"/>
</dbReference>
<sequence>MIRLLRQLIACSALACAVTPAIAQISFTSAVGLALKNSPKVLTAQADVNKAQAALDQLIDAFVPNVVGASSIGPPSYGFPLGQPSIYNLTAQSLVFSYPQRDYIRGAKASLEAARLALKDVREAVAEDTAITYLALHRDLQRQTVLQQQQGFAGHLVSIVEDRLASGQDTPIDLTTARLTAAQIHLARLRVDDEAATDQAHLARLLGLPPQGISTSASSIPALTGDLPDGKSADINATLIGFSPAVESAYANARSKREIAFGESRYLWRPQIVLQAQYSRFAKFNNLQDYYFRFQQNNAAIGVQITIPFFDVAHKAKAREADADAAHAEHEADSIRDQFFDSRLRIQHAVAELAVRSEIATLDQQLAQQNLDVLIVQLNTGNGNMAGTQMTPKDEQTSRIAEREKFLAVLNANFELQQAQINLMRESGDLESWIAAALQAQPAAPAKL</sequence>
<keyword evidence="4" id="KW-1185">Reference proteome</keyword>
<keyword evidence="2" id="KW-0732">Signal</keyword>
<accession>A0A7W8MR59</accession>
<feature type="chain" id="PRO_5031323798" evidence="2">
    <location>
        <begin position="24"/>
        <end position="448"/>
    </location>
</feature>
<comment type="similarity">
    <text evidence="1">Belongs to the outer membrane factor (OMF) (TC 1.B.17) family.</text>
</comment>
<proteinExistence type="inferred from homology"/>
<organism evidence="3 4">
    <name type="scientific">Tunturiibacter empetritectus</name>
    <dbReference type="NCBI Taxonomy" id="3069691"/>
    <lineage>
        <taxon>Bacteria</taxon>
        <taxon>Pseudomonadati</taxon>
        <taxon>Acidobacteriota</taxon>
        <taxon>Terriglobia</taxon>
        <taxon>Terriglobales</taxon>
        <taxon>Acidobacteriaceae</taxon>
        <taxon>Tunturiibacter</taxon>
    </lineage>
</organism>
<dbReference type="GO" id="GO:0015562">
    <property type="term" value="F:efflux transmembrane transporter activity"/>
    <property type="evidence" value="ECO:0007669"/>
    <property type="project" value="InterPro"/>
</dbReference>
<name>A0A7W8MR59_9BACT</name>
<dbReference type="AlphaFoldDB" id="A0A7W8MR59"/>
<dbReference type="InterPro" id="IPR010131">
    <property type="entry name" value="MdtP/NodT-like"/>
</dbReference>
<feature type="signal peptide" evidence="2">
    <location>
        <begin position="1"/>
        <end position="23"/>
    </location>
</feature>